<evidence type="ECO:0000313" key="1">
    <source>
        <dbReference type="EMBL" id="QTH21709.1"/>
    </source>
</evidence>
<accession>A0A975D2Z2</accession>
<dbReference type="AlphaFoldDB" id="A0A975D2Z2"/>
<dbReference type="RefSeq" id="WP_208632882.1">
    <property type="nucleotide sequence ID" value="NZ_CP059319.1"/>
</dbReference>
<dbReference type="EMBL" id="CP059319">
    <property type="protein sequence ID" value="QTH21709.1"/>
    <property type="molecule type" value="Genomic_DNA"/>
</dbReference>
<reference evidence="1" key="1">
    <citation type="submission" date="2020-07" db="EMBL/GenBank/DDBJ databases">
        <authorList>
            <person name="Camacho E."/>
        </authorList>
    </citation>
    <scope>NUCLEOTIDE SEQUENCE</scope>
    <source>
        <strain evidence="1">MPO218</strain>
    </source>
</reference>
<dbReference type="Proteomes" id="UP000664914">
    <property type="component" value="Chromosome"/>
</dbReference>
<gene>
    <name evidence="1" type="ORF">HRJ34_25985</name>
</gene>
<sequence>MGTTETTRRSALGILATGPLAMLPALAVMSCSQKVEAGLISPDVSSRLAAYREAQREMQRYSAEIATPTSDAFKRAAGAIPHHRTANSFENFDGGRTALSTKDPASVSMARKIVADNLSWAERDHDYIATLKDLIEAADCRDSERERLRAECALDSVLQREEELGDQCYDALIAFMKTPAQSIHDVLAKMEITEEEGRWKAAKDDLMADVMRLAGRA</sequence>
<evidence type="ECO:0000313" key="2">
    <source>
        <dbReference type="Proteomes" id="UP000664914"/>
    </source>
</evidence>
<proteinExistence type="predicted"/>
<protein>
    <submittedName>
        <fullName evidence="1">Uncharacterized protein</fullName>
    </submittedName>
</protein>
<reference evidence="1" key="2">
    <citation type="submission" date="2021-04" db="EMBL/GenBank/DDBJ databases">
        <title>Isolation and genomic analysis of the ibuprofen-degrading bacterium Sphingomonas strain MPO218.</title>
        <authorList>
            <person name="Aulestia M."/>
            <person name="Flores A."/>
            <person name="Mangas E.L."/>
            <person name="Perez-Pulido A.J."/>
            <person name="Santero E."/>
            <person name="Camacho E.M."/>
        </authorList>
    </citation>
    <scope>NUCLEOTIDE SEQUENCE</scope>
    <source>
        <strain evidence="1">MPO218</strain>
    </source>
</reference>
<name>A0A975D2Z2_9SPHN</name>
<organism evidence="1 2">
    <name type="scientific">Rhizorhabdus wittichii</name>
    <dbReference type="NCBI Taxonomy" id="160791"/>
    <lineage>
        <taxon>Bacteria</taxon>
        <taxon>Pseudomonadati</taxon>
        <taxon>Pseudomonadota</taxon>
        <taxon>Alphaproteobacteria</taxon>
        <taxon>Sphingomonadales</taxon>
        <taxon>Sphingomonadaceae</taxon>
        <taxon>Rhizorhabdus</taxon>
    </lineage>
</organism>